<evidence type="ECO:0000256" key="6">
    <source>
        <dbReference type="ARBA" id="ARBA00022723"/>
    </source>
</evidence>
<dbReference type="GO" id="GO:0046872">
    <property type="term" value="F:metal ion binding"/>
    <property type="evidence" value="ECO:0007669"/>
    <property type="project" value="UniProtKB-KW"/>
</dbReference>
<dbReference type="InterPro" id="IPR020612">
    <property type="entry name" value="Methylthiotransferase_CS"/>
</dbReference>
<gene>
    <name evidence="11" type="ORF">H9L42_07935</name>
</gene>
<dbReference type="SFLD" id="SFLDS00029">
    <property type="entry name" value="Radical_SAM"/>
    <property type="match status" value="1"/>
</dbReference>
<accession>A0A923NKT3</accession>
<evidence type="ECO:0000256" key="3">
    <source>
        <dbReference type="ARBA" id="ARBA00022603"/>
    </source>
</evidence>
<evidence type="ECO:0000259" key="10">
    <source>
        <dbReference type="PROSITE" id="PS51918"/>
    </source>
</evidence>
<dbReference type="PANTHER" id="PTHR43409">
    <property type="entry name" value="ANAEROBIC MAGNESIUM-PROTOPORPHYRIN IX MONOMETHYL ESTER CYCLASE-RELATED"/>
    <property type="match status" value="1"/>
</dbReference>
<dbReference type="Pfam" id="PF04055">
    <property type="entry name" value="Radical_SAM"/>
    <property type="match status" value="1"/>
</dbReference>
<keyword evidence="2" id="KW-0004">4Fe-4S</keyword>
<dbReference type="Proteomes" id="UP000602647">
    <property type="component" value="Unassembled WGS sequence"/>
</dbReference>
<proteinExistence type="predicted"/>
<evidence type="ECO:0000256" key="1">
    <source>
        <dbReference type="ARBA" id="ARBA00001966"/>
    </source>
</evidence>
<evidence type="ECO:0000259" key="9">
    <source>
        <dbReference type="PROSITE" id="PS51332"/>
    </source>
</evidence>
<evidence type="ECO:0000256" key="8">
    <source>
        <dbReference type="ARBA" id="ARBA00023014"/>
    </source>
</evidence>
<keyword evidence="7" id="KW-0408">Iron</keyword>
<dbReference type="InterPro" id="IPR006638">
    <property type="entry name" value="Elp3/MiaA/NifB-like_rSAM"/>
</dbReference>
<dbReference type="InterPro" id="IPR023404">
    <property type="entry name" value="rSAM_horseshoe"/>
</dbReference>
<keyword evidence="4" id="KW-0808">Transferase</keyword>
<dbReference type="Pfam" id="PF02310">
    <property type="entry name" value="B12-binding"/>
    <property type="match status" value="1"/>
</dbReference>
<keyword evidence="5" id="KW-0949">S-adenosyl-L-methionine</keyword>
<dbReference type="CDD" id="cd01335">
    <property type="entry name" value="Radical_SAM"/>
    <property type="match status" value="1"/>
</dbReference>
<dbReference type="PANTHER" id="PTHR43409:SF7">
    <property type="entry name" value="BLL1977 PROTEIN"/>
    <property type="match status" value="1"/>
</dbReference>
<dbReference type="Gene3D" id="3.40.50.280">
    <property type="entry name" value="Cobalamin-binding domain"/>
    <property type="match status" value="1"/>
</dbReference>
<dbReference type="InterPro" id="IPR006158">
    <property type="entry name" value="Cobalamin-bd"/>
</dbReference>
<evidence type="ECO:0000256" key="4">
    <source>
        <dbReference type="ARBA" id="ARBA00022679"/>
    </source>
</evidence>
<dbReference type="InterPro" id="IPR058240">
    <property type="entry name" value="rSAM_sf"/>
</dbReference>
<dbReference type="SFLD" id="SFLDG01123">
    <property type="entry name" value="methyltransferase_(Class_B)"/>
    <property type="match status" value="1"/>
</dbReference>
<dbReference type="Gene3D" id="3.80.30.20">
    <property type="entry name" value="tm_1862 like domain"/>
    <property type="match status" value="1"/>
</dbReference>
<feature type="domain" description="Radical SAM core" evidence="10">
    <location>
        <begin position="213"/>
        <end position="430"/>
    </location>
</feature>
<dbReference type="GO" id="GO:0005829">
    <property type="term" value="C:cytosol"/>
    <property type="evidence" value="ECO:0007669"/>
    <property type="project" value="TreeGrafter"/>
</dbReference>
<dbReference type="InterPro" id="IPR007197">
    <property type="entry name" value="rSAM"/>
</dbReference>
<dbReference type="RefSeq" id="WP_187302859.1">
    <property type="nucleotide sequence ID" value="NZ_JACRYT010000006.1"/>
</dbReference>
<protein>
    <submittedName>
        <fullName evidence="11">B12-binding domain-containing radical SAM protein</fullName>
    </submittedName>
</protein>
<reference evidence="11" key="1">
    <citation type="submission" date="2020-08" db="EMBL/GenBank/DDBJ databases">
        <title>Genome public.</title>
        <authorList>
            <person name="Liu C."/>
            <person name="Sun Q."/>
        </authorList>
    </citation>
    <scope>NUCLEOTIDE SEQUENCE</scope>
    <source>
        <strain evidence="11">BX12</strain>
    </source>
</reference>
<evidence type="ECO:0000256" key="5">
    <source>
        <dbReference type="ARBA" id="ARBA00022691"/>
    </source>
</evidence>
<evidence type="ECO:0000256" key="7">
    <source>
        <dbReference type="ARBA" id="ARBA00023004"/>
    </source>
</evidence>
<dbReference type="PROSITE" id="PS51918">
    <property type="entry name" value="RADICAL_SAM"/>
    <property type="match status" value="1"/>
</dbReference>
<evidence type="ECO:0000256" key="2">
    <source>
        <dbReference type="ARBA" id="ARBA00022485"/>
    </source>
</evidence>
<dbReference type="PROSITE" id="PS51332">
    <property type="entry name" value="B12_BINDING"/>
    <property type="match status" value="1"/>
</dbReference>
<name>A0A923NKT3_9FIRM</name>
<comment type="caution">
    <text evidence="11">The sequence shown here is derived from an EMBL/GenBank/DDBJ whole genome shotgun (WGS) entry which is preliminary data.</text>
</comment>
<dbReference type="GO" id="GO:0003824">
    <property type="term" value="F:catalytic activity"/>
    <property type="evidence" value="ECO:0007669"/>
    <property type="project" value="InterPro"/>
</dbReference>
<dbReference type="CDD" id="cd02068">
    <property type="entry name" value="radical_SAM_B12_BD"/>
    <property type="match status" value="1"/>
</dbReference>
<dbReference type="InterPro" id="IPR034466">
    <property type="entry name" value="Methyltransferase_Class_B"/>
</dbReference>
<keyword evidence="3" id="KW-0489">Methyltransferase</keyword>
<evidence type="ECO:0000313" key="11">
    <source>
        <dbReference type="EMBL" id="MBC6679755.1"/>
    </source>
</evidence>
<feature type="domain" description="B12-binding" evidence="9">
    <location>
        <begin position="23"/>
        <end position="158"/>
    </location>
</feature>
<dbReference type="EMBL" id="JACRYT010000006">
    <property type="protein sequence ID" value="MBC6679755.1"/>
    <property type="molecule type" value="Genomic_DNA"/>
</dbReference>
<dbReference type="AlphaFoldDB" id="A0A923NKT3"/>
<dbReference type="SMART" id="SM00729">
    <property type="entry name" value="Elp3"/>
    <property type="match status" value="1"/>
</dbReference>
<dbReference type="SUPFAM" id="SSF102114">
    <property type="entry name" value="Radical SAM enzymes"/>
    <property type="match status" value="1"/>
</dbReference>
<dbReference type="InterPro" id="IPR051198">
    <property type="entry name" value="BchE-like"/>
</dbReference>
<sequence length="471" mass="53942">MKVLLVNPPIPHKMRMLEFSDEAGRKAMSLRVMVGPPLALNELAGVIPDEEILILDQKTEQDQNPDYDCLAHLEKTVRDFQPDFVGFTCITAQYNSVKKMLELIKKIDPSIITQAGGLHPTLCTEDFADSKADIIAVGLGKRSFRDVILELRENGSKADFSHIPGLAFPSAAGMRYTKKLSEFSYQEIKEHFIMDEIMPNRALTDRYDYIIPYEKKRIQYISTSQGCTHKCNFCTIWPVAGGQYFHKSVDLILREIKHMERYPIIRFCDANTFGDLGKARQLFTRILEEGLDHHQYIVDVRTDFVIRHPEIMELAYRAGVRVAICGLESVNEEELKNYGKNSTVQDTIGALRILNQLGMKVNGNYMVTPDYVERDFEALGQFVEENAIFHSGFTILTPFPGTAQWEMYKDRITISDFDYYNLTNAVFDTKLPEPVFYDKVTELYKLAAASRRKFIRQYGSAEEKERVEAVS</sequence>
<dbReference type="SFLD" id="SFLDG01082">
    <property type="entry name" value="B12-binding_domain_containing"/>
    <property type="match status" value="1"/>
</dbReference>
<keyword evidence="12" id="KW-1185">Reference proteome</keyword>
<keyword evidence="8" id="KW-0411">Iron-sulfur</keyword>
<keyword evidence="6" id="KW-0479">Metal-binding</keyword>
<dbReference type="GO" id="GO:0031419">
    <property type="term" value="F:cobalamin binding"/>
    <property type="evidence" value="ECO:0007669"/>
    <property type="project" value="InterPro"/>
</dbReference>
<evidence type="ECO:0000313" key="12">
    <source>
        <dbReference type="Proteomes" id="UP000602647"/>
    </source>
</evidence>
<comment type="cofactor">
    <cofactor evidence="1">
        <name>[4Fe-4S] cluster</name>
        <dbReference type="ChEBI" id="CHEBI:49883"/>
    </cofactor>
</comment>
<dbReference type="GO" id="GO:0051539">
    <property type="term" value="F:4 iron, 4 sulfur cluster binding"/>
    <property type="evidence" value="ECO:0007669"/>
    <property type="project" value="UniProtKB-KW"/>
</dbReference>
<dbReference type="PROSITE" id="PS01278">
    <property type="entry name" value="MTTASE_RADICAL"/>
    <property type="match status" value="1"/>
</dbReference>
<organism evidence="11 12">
    <name type="scientific">Zhenpiania hominis</name>
    <dbReference type="NCBI Taxonomy" id="2763644"/>
    <lineage>
        <taxon>Bacteria</taxon>
        <taxon>Bacillati</taxon>
        <taxon>Bacillota</taxon>
        <taxon>Clostridia</taxon>
        <taxon>Peptostreptococcales</taxon>
        <taxon>Anaerovoracaceae</taxon>
        <taxon>Zhenpiania</taxon>
    </lineage>
</organism>